<accession>A0A2I1MQ06</accession>
<evidence type="ECO:0000313" key="3">
    <source>
        <dbReference type="Proteomes" id="UP000234239"/>
    </source>
</evidence>
<sequence>MFVIRRVTMKEILSLGDSLVACGRNPDDLTSLGHGFVGVLAKDQASYRFLNGGYNGARLVDVNFYLLETLAGCQNLAGVILWLGINDLGRQLGTSDDEWNNFVLSWQDQYGRLVTLLRAQLGRNLPILLLAPVAVRTEPRLLDLVQAVRDLASSKHLTFVDPNRWLIPEDFMPDGIHLKGRGQEKVAAHLRDWVSHLT</sequence>
<name>A0A2I1MQ06_9LACT</name>
<dbReference type="OrthoDB" id="9794725at2"/>
<proteinExistence type="predicted"/>
<feature type="domain" description="SGNH hydrolase-type esterase" evidence="1">
    <location>
        <begin position="15"/>
        <end position="184"/>
    </location>
</feature>
<organism evidence="2 3">
    <name type="scientific">Aerococcus sanguinicola</name>
    <dbReference type="NCBI Taxonomy" id="119206"/>
    <lineage>
        <taxon>Bacteria</taxon>
        <taxon>Bacillati</taxon>
        <taxon>Bacillota</taxon>
        <taxon>Bacilli</taxon>
        <taxon>Lactobacillales</taxon>
        <taxon>Aerococcaceae</taxon>
        <taxon>Aerococcus</taxon>
    </lineage>
</organism>
<dbReference type="EMBL" id="PKGY01000002">
    <property type="protein sequence ID" value="PKZ22171.1"/>
    <property type="molecule type" value="Genomic_DNA"/>
</dbReference>
<keyword evidence="2" id="KW-0378">Hydrolase</keyword>
<reference evidence="2 3" key="1">
    <citation type="submission" date="2017-12" db="EMBL/GenBank/DDBJ databases">
        <title>Phylogenetic diversity of female urinary microbiome.</title>
        <authorList>
            <person name="Thomas-White K."/>
            <person name="Wolfe A.J."/>
        </authorList>
    </citation>
    <scope>NUCLEOTIDE SEQUENCE [LARGE SCALE GENOMIC DNA]</scope>
    <source>
        <strain evidence="2 3">UMB0139</strain>
    </source>
</reference>
<dbReference type="Proteomes" id="UP000234239">
    <property type="component" value="Unassembled WGS sequence"/>
</dbReference>
<gene>
    <name evidence="2" type="ORF">CYJ28_03390</name>
</gene>
<dbReference type="Pfam" id="PF13472">
    <property type="entry name" value="Lipase_GDSL_2"/>
    <property type="match status" value="1"/>
</dbReference>
<dbReference type="InterPro" id="IPR036514">
    <property type="entry name" value="SGNH_hydro_sf"/>
</dbReference>
<dbReference type="InterPro" id="IPR013830">
    <property type="entry name" value="SGNH_hydro"/>
</dbReference>
<dbReference type="GO" id="GO:0016787">
    <property type="term" value="F:hydrolase activity"/>
    <property type="evidence" value="ECO:0007669"/>
    <property type="project" value="UniProtKB-KW"/>
</dbReference>
<dbReference type="AlphaFoldDB" id="A0A2I1MQ06"/>
<comment type="caution">
    <text evidence="2">The sequence shown here is derived from an EMBL/GenBank/DDBJ whole genome shotgun (WGS) entry which is preliminary data.</text>
</comment>
<evidence type="ECO:0000259" key="1">
    <source>
        <dbReference type="Pfam" id="PF13472"/>
    </source>
</evidence>
<dbReference type="SUPFAM" id="SSF52266">
    <property type="entry name" value="SGNH hydrolase"/>
    <property type="match status" value="1"/>
</dbReference>
<protein>
    <submittedName>
        <fullName evidence="2">SGNH/GDSL hydrolase family protein</fullName>
    </submittedName>
</protein>
<evidence type="ECO:0000313" key="2">
    <source>
        <dbReference type="EMBL" id="PKZ22171.1"/>
    </source>
</evidence>
<dbReference type="Gene3D" id="3.40.50.1110">
    <property type="entry name" value="SGNH hydrolase"/>
    <property type="match status" value="1"/>
</dbReference>